<reference evidence="3" key="1">
    <citation type="submission" date="2022-04" db="EMBL/GenBank/DDBJ databases">
        <title>Corynebacterium kalidii LD5P10.</title>
        <authorList>
            <person name="Sun J.Q."/>
        </authorList>
    </citation>
    <scope>NUCLEOTIDE SEQUENCE</scope>
    <source>
        <strain evidence="3">LD5P10</strain>
    </source>
</reference>
<evidence type="ECO:0000256" key="2">
    <source>
        <dbReference type="ARBA" id="ARBA00023002"/>
    </source>
</evidence>
<dbReference type="PANTHER" id="PTHR41534:SF1">
    <property type="entry name" value="BLR3401 PROTEIN"/>
    <property type="match status" value="1"/>
</dbReference>
<dbReference type="GO" id="GO:0018623">
    <property type="term" value="F:benzoate 1,2-dioxygenase activity"/>
    <property type="evidence" value="ECO:0007669"/>
    <property type="project" value="UniProtKB-EC"/>
</dbReference>
<dbReference type="NCBIfam" id="TIGR03232">
    <property type="entry name" value="benzo_1_2_benB"/>
    <property type="match status" value="1"/>
</dbReference>
<dbReference type="PANTHER" id="PTHR41534">
    <property type="entry name" value="BLR3401 PROTEIN"/>
    <property type="match status" value="1"/>
</dbReference>
<evidence type="ECO:0000313" key="3">
    <source>
        <dbReference type="EMBL" id="MCJ7858427.1"/>
    </source>
</evidence>
<gene>
    <name evidence="3" type="primary">benB</name>
    <name evidence="3" type="ORF">MUN33_06820</name>
</gene>
<dbReference type="EC" id="1.14.12.10" evidence="3"/>
<dbReference type="Pfam" id="PF00866">
    <property type="entry name" value="Ring_hydroxyl_B"/>
    <property type="match status" value="1"/>
</dbReference>
<evidence type="ECO:0000256" key="1">
    <source>
        <dbReference type="ARBA" id="ARBA00009570"/>
    </source>
</evidence>
<dbReference type="InterPro" id="IPR017641">
    <property type="entry name" value="Benzo_1-2-diOase_ssu"/>
</dbReference>
<name>A0A9X1WIY5_9CORY</name>
<organism evidence="3 4">
    <name type="scientific">Corynebacterium kalidii</name>
    <dbReference type="NCBI Taxonomy" id="2931982"/>
    <lineage>
        <taxon>Bacteria</taxon>
        <taxon>Bacillati</taxon>
        <taxon>Actinomycetota</taxon>
        <taxon>Actinomycetes</taxon>
        <taxon>Mycobacteriales</taxon>
        <taxon>Corynebacteriaceae</taxon>
        <taxon>Corynebacterium</taxon>
    </lineage>
</organism>
<comment type="caution">
    <text evidence="3">The sequence shown here is derived from an EMBL/GenBank/DDBJ whole genome shotgun (WGS) entry which is preliminary data.</text>
</comment>
<dbReference type="EMBL" id="JALIEA010000012">
    <property type="protein sequence ID" value="MCJ7858427.1"/>
    <property type="molecule type" value="Genomic_DNA"/>
</dbReference>
<comment type="similarity">
    <text evidence="1">Belongs to the bacterial ring-hydroxylating dioxygenase beta subunit family.</text>
</comment>
<proteinExistence type="inferred from homology"/>
<sequence>MTNADITRTEVEDFLYREARLLDDRRFEDWLSCYREDAEYWMPAWDDNGELTTDPQREISLIYYPNRGGLEDRVFRIRTERSSATSLPEPRTGHNITDVEILDRRAGEVDVRFNWLTFYFRYNTTDTYFGTTFVTLDVSGDVPLITSKRIVLKNDYIHHIVDIYHV</sequence>
<dbReference type="CDD" id="cd00667">
    <property type="entry name" value="ring_hydroxylating_dioxygenases_beta"/>
    <property type="match status" value="1"/>
</dbReference>
<dbReference type="InterPro" id="IPR032710">
    <property type="entry name" value="NTF2-like_dom_sf"/>
</dbReference>
<protein>
    <submittedName>
        <fullName evidence="3">Benzoate 1,2-dioxygenase small subunit</fullName>
        <ecNumber evidence="3">1.14.12.10</ecNumber>
    </submittedName>
</protein>
<dbReference type="AlphaFoldDB" id="A0A9X1WIY5"/>
<keyword evidence="4" id="KW-1185">Reference proteome</keyword>
<keyword evidence="2 3" id="KW-0560">Oxidoreductase</keyword>
<dbReference type="GO" id="GO:0019380">
    <property type="term" value="P:3-phenylpropionate catabolic process"/>
    <property type="evidence" value="ECO:0007669"/>
    <property type="project" value="TreeGrafter"/>
</dbReference>
<dbReference type="Gene3D" id="3.10.450.50">
    <property type="match status" value="1"/>
</dbReference>
<dbReference type="Proteomes" id="UP001139207">
    <property type="component" value="Unassembled WGS sequence"/>
</dbReference>
<dbReference type="SUPFAM" id="SSF54427">
    <property type="entry name" value="NTF2-like"/>
    <property type="match status" value="1"/>
</dbReference>
<dbReference type="InterPro" id="IPR000391">
    <property type="entry name" value="Rng_hydr_dOase-bsu"/>
</dbReference>
<evidence type="ECO:0000313" key="4">
    <source>
        <dbReference type="Proteomes" id="UP001139207"/>
    </source>
</evidence>
<accession>A0A9X1WIY5</accession>